<gene>
    <name evidence="2" type="ORF">UFOVP711_81</name>
</gene>
<dbReference type="GO" id="GO:0009055">
    <property type="term" value="F:electron transfer activity"/>
    <property type="evidence" value="ECO:0007669"/>
    <property type="project" value="InterPro"/>
</dbReference>
<dbReference type="Pfam" id="PF14550">
    <property type="entry name" value="Peptidase_S78_2"/>
    <property type="match status" value="1"/>
</dbReference>
<feature type="domain" description="Phage-like element PBSX protein XkdF" evidence="1">
    <location>
        <begin position="231"/>
        <end position="349"/>
    </location>
</feature>
<sequence>MPEMPETETEMETEDASEYTVYHVTLRQKVMYEATEQIVERFGRFDQGNSADGAHYMDGDDNPFIAEGMNCTNCVAFRGGRACEWVEGDISPNGLCKLWIIPEDLMSHAMTKASDSFSPPQGVQDEAKKAMKWIADGHAGDGFTAVGSARARDLSNGSNVSLETVKRMRSYLARHEVDKQGEGWSPGDDGFPSAGRVAWAAWGGDAGRTWANDVLAGIDRVNKAVTLDVMEEQKFTLAPWYIPNKYDAHDEWTDPEELQKALWDYVKSGDRAIRLQHNTDVVAGEWVEAMTMPFPVNVPMRKSDGRIEQVEYPTGTVFLGVRWDDWAWDMVKNGEITGYSIGGSAERLEVGLDNGMTLVGETE</sequence>
<dbReference type="SUPFAM" id="SSF57652">
    <property type="entry name" value="HIPIP (high potential iron protein)"/>
    <property type="match status" value="1"/>
</dbReference>
<dbReference type="InterPro" id="IPR027924">
    <property type="entry name" value="XkdF"/>
</dbReference>
<dbReference type="Gene3D" id="4.10.490.10">
    <property type="entry name" value="High potential iron-sulphur protein"/>
    <property type="match status" value="1"/>
</dbReference>
<dbReference type="EMBL" id="LR796677">
    <property type="protein sequence ID" value="CAB4159331.1"/>
    <property type="molecule type" value="Genomic_DNA"/>
</dbReference>
<name>A0A6J5NPN5_9CAUD</name>
<dbReference type="GO" id="GO:0019646">
    <property type="term" value="P:aerobic electron transport chain"/>
    <property type="evidence" value="ECO:0007669"/>
    <property type="project" value="InterPro"/>
</dbReference>
<dbReference type="InterPro" id="IPR036369">
    <property type="entry name" value="HIPIP_sf"/>
</dbReference>
<proteinExistence type="predicted"/>
<evidence type="ECO:0000259" key="1">
    <source>
        <dbReference type="Pfam" id="PF14550"/>
    </source>
</evidence>
<evidence type="ECO:0000313" key="2">
    <source>
        <dbReference type="EMBL" id="CAB4159331.1"/>
    </source>
</evidence>
<protein>
    <submittedName>
        <fullName evidence="2">Phage-like element PBSX protein, XkdF</fullName>
    </submittedName>
</protein>
<accession>A0A6J5NPN5</accession>
<reference evidence="2" key="1">
    <citation type="submission" date="2020-04" db="EMBL/GenBank/DDBJ databases">
        <authorList>
            <person name="Chiriac C."/>
            <person name="Salcher M."/>
            <person name="Ghai R."/>
            <person name="Kavagutti S V."/>
        </authorList>
    </citation>
    <scope>NUCLEOTIDE SEQUENCE</scope>
</reference>
<organism evidence="2">
    <name type="scientific">uncultured Caudovirales phage</name>
    <dbReference type="NCBI Taxonomy" id="2100421"/>
    <lineage>
        <taxon>Viruses</taxon>
        <taxon>Duplodnaviria</taxon>
        <taxon>Heunggongvirae</taxon>
        <taxon>Uroviricota</taxon>
        <taxon>Caudoviricetes</taxon>
        <taxon>Peduoviridae</taxon>
        <taxon>Maltschvirus</taxon>
        <taxon>Maltschvirus maltsch</taxon>
    </lineage>
</organism>